<dbReference type="RefSeq" id="WP_312645891.1">
    <property type="nucleotide sequence ID" value="NZ_CP116967.1"/>
</dbReference>
<dbReference type="NCBIfam" id="TIGR03071">
    <property type="entry name" value="couple_hipA"/>
    <property type="match status" value="1"/>
</dbReference>
<gene>
    <name evidence="6" type="ORF">PP769_05355</name>
</gene>
<sequence length="438" mass="48318">MARNRRHAPLRVLLNNHPVGQLHKATSGAIAFQYHPDWLGWPHALPVSLSLPLREDAYRGEPVAAVFENLLPDSDALRRRVAEKVGAGGTDAYSLLAAIGRDCVGALQFVGADDGVEEIDDSAKITGEPVNERAIEMLLNGLAQTPLGLSSDDAFRISLAGAQEKTALLRHKGKWLKPRGSTPTSHIFKKQIGRLPNGLDLSNSVENEFYCLKLAAAFGLPVNRADIYTFGETKSLVIERFDRRWTKDKRLLRLPQEDCCQALSVPPTRKYQSEGGPGMIEVLDLLKGSDHPLEDQETVLKAQIFFWLIGATDGHAKNFSIFLNPGGSYHLTPLYDVLTAQPSFEMRQIESKQMKLAMSVGTKRHYRIGDILGRHFIQTVEGAGLPKRFALETIEKVADTAGQALEATERVLPVDFPEIIHRAVKAGVTNRLSKLQIA</sequence>
<dbReference type="Pfam" id="PF13657">
    <property type="entry name" value="Couple_hipA"/>
    <property type="match status" value="1"/>
</dbReference>
<evidence type="ECO:0000313" key="7">
    <source>
        <dbReference type="Proteomes" id="UP001302719"/>
    </source>
</evidence>
<dbReference type="CDD" id="cd17808">
    <property type="entry name" value="HipA_Ec_like"/>
    <property type="match status" value="1"/>
</dbReference>
<comment type="similarity">
    <text evidence="1">Belongs to the HipA Ser/Thr kinase family.</text>
</comment>
<dbReference type="AlphaFoldDB" id="A0AA96GHX1"/>
<dbReference type="KEGG" id="nall:PP769_05355"/>
<dbReference type="Proteomes" id="UP001302719">
    <property type="component" value="Chromosome"/>
</dbReference>
<evidence type="ECO:0000313" key="6">
    <source>
        <dbReference type="EMBL" id="WNM59193.1"/>
    </source>
</evidence>
<dbReference type="PANTHER" id="PTHR37419">
    <property type="entry name" value="SERINE/THREONINE-PROTEIN KINASE TOXIN HIPA"/>
    <property type="match status" value="1"/>
</dbReference>
<dbReference type="GO" id="GO:0005829">
    <property type="term" value="C:cytosol"/>
    <property type="evidence" value="ECO:0007669"/>
    <property type="project" value="TreeGrafter"/>
</dbReference>
<dbReference type="GO" id="GO:0004674">
    <property type="term" value="F:protein serine/threonine kinase activity"/>
    <property type="evidence" value="ECO:0007669"/>
    <property type="project" value="TreeGrafter"/>
</dbReference>
<feature type="domain" description="HipA N-terminal subdomain 1" evidence="5">
    <location>
        <begin position="10"/>
        <end position="109"/>
    </location>
</feature>
<proteinExistence type="inferred from homology"/>
<reference evidence="6 7" key="1">
    <citation type="submission" date="2023-01" db="EMBL/GenBank/DDBJ databases">
        <title>Cultivation and genomic characterization of new, ubiquitous marine nitrite-oxidizing bacteria from the Nitrospirales.</title>
        <authorList>
            <person name="Mueller A.J."/>
            <person name="Daebeler A."/>
            <person name="Herbold C.W."/>
            <person name="Kirkegaard R.H."/>
            <person name="Daims H."/>
        </authorList>
    </citation>
    <scope>NUCLEOTIDE SEQUENCE [LARGE SCALE GENOMIC DNA]</scope>
    <source>
        <strain evidence="6 7">VA</strain>
    </source>
</reference>
<dbReference type="InterPro" id="IPR052028">
    <property type="entry name" value="HipA_Ser/Thr_kinase"/>
</dbReference>
<evidence type="ECO:0000256" key="3">
    <source>
        <dbReference type="ARBA" id="ARBA00022777"/>
    </source>
</evidence>
<evidence type="ECO:0000256" key="2">
    <source>
        <dbReference type="ARBA" id="ARBA00022679"/>
    </source>
</evidence>
<keyword evidence="3" id="KW-0418">Kinase</keyword>
<dbReference type="InterPro" id="IPR017508">
    <property type="entry name" value="HipA_N1"/>
</dbReference>
<name>A0AA96GHX1_9BACT</name>
<evidence type="ECO:0000259" key="5">
    <source>
        <dbReference type="Pfam" id="PF13657"/>
    </source>
</evidence>
<accession>A0AA96GHX1</accession>
<evidence type="ECO:0000256" key="1">
    <source>
        <dbReference type="ARBA" id="ARBA00010164"/>
    </source>
</evidence>
<keyword evidence="7" id="KW-1185">Reference proteome</keyword>
<organism evidence="6 7">
    <name type="scientific">Candidatus Nitrospira allomarina</name>
    <dbReference type="NCBI Taxonomy" id="3020900"/>
    <lineage>
        <taxon>Bacteria</taxon>
        <taxon>Pseudomonadati</taxon>
        <taxon>Nitrospirota</taxon>
        <taxon>Nitrospiria</taxon>
        <taxon>Nitrospirales</taxon>
        <taxon>Nitrospiraceae</taxon>
        <taxon>Nitrospira</taxon>
    </lineage>
</organism>
<evidence type="ECO:0000259" key="4">
    <source>
        <dbReference type="Pfam" id="PF07804"/>
    </source>
</evidence>
<dbReference type="EMBL" id="CP116967">
    <property type="protein sequence ID" value="WNM59193.1"/>
    <property type="molecule type" value="Genomic_DNA"/>
</dbReference>
<keyword evidence="2" id="KW-0808">Transferase</keyword>
<dbReference type="Pfam" id="PF07804">
    <property type="entry name" value="HipA_C"/>
    <property type="match status" value="1"/>
</dbReference>
<protein>
    <submittedName>
        <fullName evidence="6">Type II toxin-antitoxin system HipA family toxin</fullName>
    </submittedName>
</protein>
<dbReference type="PANTHER" id="PTHR37419:SF1">
    <property type="entry name" value="SERINE_THREONINE-PROTEIN KINASE TOXIN HIPA"/>
    <property type="match status" value="1"/>
</dbReference>
<dbReference type="InterPro" id="IPR012893">
    <property type="entry name" value="HipA-like_C"/>
</dbReference>
<feature type="domain" description="HipA-like C-terminal" evidence="4">
    <location>
        <begin position="157"/>
        <end position="403"/>
    </location>
</feature>